<proteinExistence type="inferred from homology"/>
<dbReference type="InterPro" id="IPR006103">
    <property type="entry name" value="Glyco_hydro_2_cat"/>
</dbReference>
<dbReference type="PROSITE" id="PS00719">
    <property type="entry name" value="GLYCOSYL_HYDROL_F2_1"/>
    <property type="match status" value="1"/>
</dbReference>
<dbReference type="PROSITE" id="PS00608">
    <property type="entry name" value="GLYCOSYL_HYDROL_F2_2"/>
    <property type="match status" value="1"/>
</dbReference>
<dbReference type="SUPFAM" id="SSF49785">
    <property type="entry name" value="Galactose-binding domain-like"/>
    <property type="match status" value="1"/>
</dbReference>
<dbReference type="STRING" id="1499966.U14_01997"/>
<organism evidence="10 11">
    <name type="scientific">Candidatus Moduliflexus flocculans</name>
    <dbReference type="NCBI Taxonomy" id="1499966"/>
    <lineage>
        <taxon>Bacteria</taxon>
        <taxon>Candidatus Moduliflexota</taxon>
        <taxon>Candidatus Moduliflexia</taxon>
        <taxon>Candidatus Moduliflexales</taxon>
        <taxon>Candidatus Moduliflexaceae</taxon>
    </lineage>
</organism>
<evidence type="ECO:0000256" key="3">
    <source>
        <dbReference type="ARBA" id="ARBA00012756"/>
    </source>
</evidence>
<dbReference type="EMBL" id="DF820456">
    <property type="protein sequence ID" value="GAK50756.1"/>
    <property type="molecule type" value="Genomic_DNA"/>
</dbReference>
<dbReference type="Gene3D" id="3.20.20.80">
    <property type="entry name" value="Glycosidases"/>
    <property type="match status" value="1"/>
</dbReference>
<evidence type="ECO:0000256" key="1">
    <source>
        <dbReference type="ARBA" id="ARBA00001412"/>
    </source>
</evidence>
<keyword evidence="5 8" id="KW-0378">Hydrolase</keyword>
<evidence type="ECO:0000259" key="9">
    <source>
        <dbReference type="SMART" id="SM01038"/>
    </source>
</evidence>
<dbReference type="Gene3D" id="2.70.98.10">
    <property type="match status" value="1"/>
</dbReference>
<comment type="catalytic activity">
    <reaction evidence="1 8">
        <text>Hydrolysis of terminal non-reducing beta-D-galactose residues in beta-D-galactosides.</text>
        <dbReference type="EC" id="3.2.1.23"/>
    </reaction>
</comment>
<dbReference type="PANTHER" id="PTHR46323:SF2">
    <property type="entry name" value="BETA-GALACTOSIDASE"/>
    <property type="match status" value="1"/>
</dbReference>
<dbReference type="InterPro" id="IPR006104">
    <property type="entry name" value="Glyco_hydro_2_N"/>
</dbReference>
<dbReference type="InterPro" id="IPR036156">
    <property type="entry name" value="Beta-gal/glucu_dom_sf"/>
</dbReference>
<dbReference type="Pfam" id="PF00703">
    <property type="entry name" value="Glyco_hydro_2"/>
    <property type="match status" value="1"/>
</dbReference>
<dbReference type="InterPro" id="IPR006102">
    <property type="entry name" value="Ig-like_GH2"/>
</dbReference>
<dbReference type="SMART" id="SM01038">
    <property type="entry name" value="Bgal_small_N"/>
    <property type="match status" value="1"/>
</dbReference>
<evidence type="ECO:0000313" key="11">
    <source>
        <dbReference type="Proteomes" id="UP000030700"/>
    </source>
</evidence>
<dbReference type="GO" id="GO:0005990">
    <property type="term" value="P:lactose catabolic process"/>
    <property type="evidence" value="ECO:0007669"/>
    <property type="project" value="TreeGrafter"/>
</dbReference>
<gene>
    <name evidence="10" type="ORF">U14_01997</name>
</gene>
<dbReference type="EC" id="3.2.1.23" evidence="3 8"/>
<dbReference type="PRINTS" id="PR00132">
    <property type="entry name" value="GLHYDRLASE2"/>
</dbReference>
<dbReference type="PANTHER" id="PTHR46323">
    <property type="entry name" value="BETA-GALACTOSIDASE"/>
    <property type="match status" value="1"/>
</dbReference>
<evidence type="ECO:0000256" key="7">
    <source>
        <dbReference type="ARBA" id="ARBA00032230"/>
    </source>
</evidence>
<dbReference type="Gene3D" id="2.60.120.260">
    <property type="entry name" value="Galactose-binding domain-like"/>
    <property type="match status" value="1"/>
</dbReference>
<dbReference type="SUPFAM" id="SSF74650">
    <property type="entry name" value="Galactose mutarotase-like"/>
    <property type="match status" value="1"/>
</dbReference>
<dbReference type="Pfam" id="PF02837">
    <property type="entry name" value="Glyco_hydro_2_N"/>
    <property type="match status" value="1"/>
</dbReference>
<evidence type="ECO:0000313" key="10">
    <source>
        <dbReference type="EMBL" id="GAK50756.1"/>
    </source>
</evidence>
<dbReference type="GO" id="GO:0030246">
    <property type="term" value="F:carbohydrate binding"/>
    <property type="evidence" value="ECO:0007669"/>
    <property type="project" value="InterPro"/>
</dbReference>
<evidence type="ECO:0000256" key="5">
    <source>
        <dbReference type="ARBA" id="ARBA00022801"/>
    </source>
</evidence>
<dbReference type="Proteomes" id="UP000030700">
    <property type="component" value="Unassembled WGS sequence"/>
</dbReference>
<keyword evidence="11" id="KW-1185">Reference proteome</keyword>
<dbReference type="InterPro" id="IPR014718">
    <property type="entry name" value="GH-type_carb-bd"/>
</dbReference>
<dbReference type="Pfam" id="PF02836">
    <property type="entry name" value="Glyco_hydro_2_C"/>
    <property type="match status" value="1"/>
</dbReference>
<dbReference type="HOGENOM" id="CLU_002346_0_2_0"/>
<dbReference type="Gene3D" id="2.60.40.10">
    <property type="entry name" value="Immunoglobulins"/>
    <property type="match status" value="2"/>
</dbReference>
<name>A0A0S6VWW6_9BACT</name>
<evidence type="ECO:0000256" key="2">
    <source>
        <dbReference type="ARBA" id="ARBA00007401"/>
    </source>
</evidence>
<dbReference type="InterPro" id="IPR032312">
    <property type="entry name" value="LacZ_4"/>
</dbReference>
<keyword evidence="6 8" id="KW-0326">Glycosidase</keyword>
<sequence>MFFVQRYWEDPQTLHVNCEAPRAYFMPYQSERMAQAGKRGMSAFFTSLNGVWKFAYHHAVADVVDGFYAIDYDADNWDDLIVPSNWQMFGYDLPNYTNVNYPYPCDPPFVPNDNPAGLYVRDFRVENVDEHATTTLVFDGVDSCFYVWLNGQFVGYSQVSHATSEFDVSRYLQSGNNRLAVMALKWCDGSYLEDQDMWRLSGIFRDVYLLRRQQQRLVDLFIKTELDRDFSVARLRCEMIMSDATPTSGRAVLKNPAGDTLAEKTFEIAGTGAIEMTVQHPDLWSAETPDLYELYLFHGAEVILQKVGFRRIEVKDSAIFFNGKAIKFKGVNRHDSHPEFGHAVPLEHIRQDLLLMKRYNINAIRTSHYPNDARLLELCDELGFYVIDEADLETHGAEPAGDFSMLSKDPQFAAAYLDRMQRLVERDKNHPCIVMWSLGNESGYGENHVNMATWAKQRDNSRLIHYEGAFSPHCKHTVDTSCLDVYSRMYPSLADMAELIKQGQEKRPYVLCEYCHAMGNGPGDLKDYWDLIDQHSQLVGGFVWEWTDHAVKTTTPDGIPYYAYGGDLGDTPNDGNFCMDGLVYPDRRPHTGLFELRQILAPVRTEAVNLQAGEIRVINRYDFTDLSHLTLCWTVEKDGQRIASGNIANLSAAPQQSQTLALPYQLPGKADGRYFLTVAYCLNTATAWAEHGDEIAFQQFELPVGDIAKAQIHASAMPSMLALDSGQAIRIAGHDFEYRFEHHAGTFSQLTYRGVRMLAAPPIFTVWRAPTDNDRNIKLAWMREGYDRLKTHIYHVAVISQDARHIAIKVDFSLGSPIKKPVMRGNCVWTVYGSGDILLSAQVAVRNGLPFLPRFGLQLRMPKGNEMVEYFGYGPHESYLDKHLSARKSRFAATVDGMHEDYLMPQENGSHYATEWAVVSNAQGMGLLFIGQNDFSLNASHFAPEDLTVANHPHELTRRDETIVHLDYMMSGVGSNSCGPELLPQYRLSRTDLDFSLRLKPIFKEEIALTECINTVIV</sequence>
<dbReference type="SUPFAM" id="SSF51445">
    <property type="entry name" value="(Trans)glycosidases"/>
    <property type="match status" value="1"/>
</dbReference>
<dbReference type="InterPro" id="IPR004199">
    <property type="entry name" value="B-gal_small/dom_5"/>
</dbReference>
<evidence type="ECO:0000256" key="8">
    <source>
        <dbReference type="RuleBase" id="RU361154"/>
    </source>
</evidence>
<dbReference type="Pfam" id="PF02929">
    <property type="entry name" value="Bgal_small_N"/>
    <property type="match status" value="1"/>
</dbReference>
<dbReference type="SUPFAM" id="SSF49303">
    <property type="entry name" value="beta-Galactosidase/glucuronidase domain"/>
    <property type="match status" value="2"/>
</dbReference>
<dbReference type="InterPro" id="IPR017853">
    <property type="entry name" value="GH"/>
</dbReference>
<dbReference type="InterPro" id="IPR011013">
    <property type="entry name" value="Gal_mutarotase_sf_dom"/>
</dbReference>
<dbReference type="InterPro" id="IPR023232">
    <property type="entry name" value="Glyco_hydro_2_AS"/>
</dbReference>
<dbReference type="InterPro" id="IPR008979">
    <property type="entry name" value="Galactose-bd-like_sf"/>
</dbReference>
<protein>
    <recommendedName>
        <fullName evidence="4 8">Beta-galactosidase</fullName>
        <ecNumber evidence="3 8">3.2.1.23</ecNumber>
    </recommendedName>
    <alternativeName>
        <fullName evidence="7 8">Lactase</fullName>
    </alternativeName>
</protein>
<dbReference type="InterPro" id="IPR013783">
    <property type="entry name" value="Ig-like_fold"/>
</dbReference>
<dbReference type="InterPro" id="IPR050347">
    <property type="entry name" value="Bact_Beta-galactosidase"/>
</dbReference>
<dbReference type="InterPro" id="IPR006101">
    <property type="entry name" value="Glyco_hydro_2"/>
</dbReference>
<dbReference type="FunFam" id="3.20.20.80:FF:000018">
    <property type="entry name" value="Beta-galactosidase"/>
    <property type="match status" value="1"/>
</dbReference>
<dbReference type="GO" id="GO:0009341">
    <property type="term" value="C:beta-galactosidase complex"/>
    <property type="evidence" value="ECO:0007669"/>
    <property type="project" value="InterPro"/>
</dbReference>
<dbReference type="InterPro" id="IPR023230">
    <property type="entry name" value="Glyco_hydro_2_CS"/>
</dbReference>
<dbReference type="Pfam" id="PF16353">
    <property type="entry name" value="LacZ_4"/>
    <property type="match status" value="1"/>
</dbReference>
<evidence type="ECO:0000256" key="4">
    <source>
        <dbReference type="ARBA" id="ARBA00013303"/>
    </source>
</evidence>
<reference evidence="10 11" key="1">
    <citation type="journal article" date="2015" name="PeerJ">
        <title>First genomic representation of candidate bacterial phylum KSB3 points to enhanced environmental sensing as a trigger of wastewater bulking.</title>
        <authorList>
            <person name="Sekiguchi Y."/>
            <person name="Ohashi A."/>
            <person name="Parks D.H."/>
            <person name="Yamauchi T."/>
            <person name="Tyson G.W."/>
            <person name="Hugenholtz P."/>
        </authorList>
    </citation>
    <scope>NUCLEOTIDE SEQUENCE [LARGE SCALE GENOMIC DNA]</scope>
</reference>
<comment type="similarity">
    <text evidence="2 8">Belongs to the glycosyl hydrolase 2 family.</text>
</comment>
<dbReference type="GO" id="GO:0004565">
    <property type="term" value="F:beta-galactosidase activity"/>
    <property type="evidence" value="ECO:0007669"/>
    <property type="project" value="UniProtKB-EC"/>
</dbReference>
<evidence type="ECO:0000256" key="6">
    <source>
        <dbReference type="ARBA" id="ARBA00023295"/>
    </source>
</evidence>
<dbReference type="AlphaFoldDB" id="A0A0S6VWW6"/>
<accession>A0A0S6VWW6</accession>
<feature type="domain" description="Beta galactosidase small chain/" evidence="9">
    <location>
        <begin position="730"/>
        <end position="1000"/>
    </location>
</feature>